<dbReference type="Gene3D" id="3.90.1200.10">
    <property type="match status" value="1"/>
</dbReference>
<sequence>MEPPLHETLTDAQIAHFYESHIQFSQHDRIVSLSHEAIIKSGPFVKEEAENLIAASKILDWRVVKVPQLYRAFKYRRIWYMVMEQVHGRQGHKIPSEKLVEKMTPILGYFKTLEHATPGPLTGLGGVCRGDIWGVYEEAPVFEKVGELEQWVDRWLPDSYQSFEFKKRELVFCHMDLVAENIIINGEGNEESVYLLAWKSGGWFPRNFEVAELELAVEGREDLEFERLLAKRITKKICKDERKEIDAIKVALRGRELDQKKENKKLWKITIRSWIGGKRRTLPKT</sequence>
<dbReference type="EMBL" id="AQGS01000067">
    <property type="protein sequence ID" value="EPS43746.1"/>
    <property type="molecule type" value="Genomic_DNA"/>
</dbReference>
<protein>
    <recommendedName>
        <fullName evidence="3">Aminoglycoside phosphotransferase domain-containing protein</fullName>
    </recommendedName>
</protein>
<dbReference type="STRING" id="1284197.S8ARW2"/>
<dbReference type="AlphaFoldDB" id="S8ARW2"/>
<comment type="caution">
    <text evidence="1">The sequence shown here is derived from an EMBL/GenBank/DDBJ whole genome shotgun (WGS) entry which is preliminary data.</text>
</comment>
<evidence type="ECO:0000313" key="1">
    <source>
        <dbReference type="EMBL" id="EPS43746.1"/>
    </source>
</evidence>
<dbReference type="OMA" id="WKITIRS"/>
<reference evidence="1 2" key="1">
    <citation type="journal article" date="2013" name="PLoS Genet.">
        <title>Genomic mechanisms accounting for the adaptation to parasitism in nematode-trapping fungi.</title>
        <authorList>
            <person name="Meerupati T."/>
            <person name="Andersson K.M."/>
            <person name="Friman E."/>
            <person name="Kumar D."/>
            <person name="Tunlid A."/>
            <person name="Ahren D."/>
        </authorList>
    </citation>
    <scope>NUCLEOTIDE SEQUENCE [LARGE SCALE GENOMIC DNA]</scope>
    <source>
        <strain evidence="1 2">CBS 200.50</strain>
    </source>
</reference>
<proteinExistence type="predicted"/>
<keyword evidence="2" id="KW-1185">Reference proteome</keyword>
<gene>
    <name evidence="1" type="ORF">H072_2251</name>
</gene>
<evidence type="ECO:0000313" key="2">
    <source>
        <dbReference type="Proteomes" id="UP000015100"/>
    </source>
</evidence>
<name>S8ARW2_DACHA</name>
<evidence type="ECO:0008006" key="3">
    <source>
        <dbReference type="Google" id="ProtNLM"/>
    </source>
</evidence>
<dbReference type="HOGENOM" id="CLU_057145_1_0_1"/>
<dbReference type="InterPro" id="IPR011009">
    <property type="entry name" value="Kinase-like_dom_sf"/>
</dbReference>
<reference evidence="2" key="2">
    <citation type="submission" date="2013-04" db="EMBL/GenBank/DDBJ databases">
        <title>Genomic mechanisms accounting for the adaptation to parasitism in nematode-trapping fungi.</title>
        <authorList>
            <person name="Ahren D.G."/>
        </authorList>
    </citation>
    <scope>NUCLEOTIDE SEQUENCE [LARGE SCALE GENOMIC DNA]</scope>
    <source>
        <strain evidence="2">CBS 200.50</strain>
    </source>
</reference>
<dbReference type="SUPFAM" id="SSF56112">
    <property type="entry name" value="Protein kinase-like (PK-like)"/>
    <property type="match status" value="1"/>
</dbReference>
<accession>S8ARW2</accession>
<dbReference type="Proteomes" id="UP000015100">
    <property type="component" value="Unassembled WGS sequence"/>
</dbReference>
<dbReference type="OrthoDB" id="4177236at2759"/>
<organism evidence="1 2">
    <name type="scientific">Dactylellina haptotyla (strain CBS 200.50)</name>
    <name type="common">Nematode-trapping fungus</name>
    <name type="synonym">Monacrosporium haptotylum</name>
    <dbReference type="NCBI Taxonomy" id="1284197"/>
    <lineage>
        <taxon>Eukaryota</taxon>
        <taxon>Fungi</taxon>
        <taxon>Dikarya</taxon>
        <taxon>Ascomycota</taxon>
        <taxon>Pezizomycotina</taxon>
        <taxon>Orbiliomycetes</taxon>
        <taxon>Orbiliales</taxon>
        <taxon>Orbiliaceae</taxon>
        <taxon>Dactylellina</taxon>
    </lineage>
</organism>